<accession>A0ABU7CGF6</accession>
<name>A0ABU7CGF6_9TELE</name>
<dbReference type="EMBL" id="JAHUTI010091382">
    <property type="protein sequence ID" value="MED6262047.1"/>
    <property type="molecule type" value="Genomic_DNA"/>
</dbReference>
<proteinExistence type="predicted"/>
<comment type="caution">
    <text evidence="2">The sequence shown here is derived from an EMBL/GenBank/DDBJ whole genome shotgun (WGS) entry which is preliminary data.</text>
</comment>
<evidence type="ECO:0000313" key="2">
    <source>
        <dbReference type="EMBL" id="MED6262047.1"/>
    </source>
</evidence>
<feature type="transmembrane region" description="Helical" evidence="1">
    <location>
        <begin position="102"/>
        <end position="124"/>
    </location>
</feature>
<evidence type="ECO:0000313" key="3">
    <source>
        <dbReference type="Proteomes" id="UP001345963"/>
    </source>
</evidence>
<keyword evidence="3" id="KW-1185">Reference proteome</keyword>
<gene>
    <name evidence="2" type="ORF">ATANTOWER_013688</name>
</gene>
<protein>
    <submittedName>
        <fullName evidence="2">Uncharacterized protein</fullName>
    </submittedName>
</protein>
<organism evidence="2 3">
    <name type="scientific">Ataeniobius toweri</name>
    <dbReference type="NCBI Taxonomy" id="208326"/>
    <lineage>
        <taxon>Eukaryota</taxon>
        <taxon>Metazoa</taxon>
        <taxon>Chordata</taxon>
        <taxon>Craniata</taxon>
        <taxon>Vertebrata</taxon>
        <taxon>Euteleostomi</taxon>
        <taxon>Actinopterygii</taxon>
        <taxon>Neopterygii</taxon>
        <taxon>Teleostei</taxon>
        <taxon>Neoteleostei</taxon>
        <taxon>Acanthomorphata</taxon>
        <taxon>Ovalentaria</taxon>
        <taxon>Atherinomorphae</taxon>
        <taxon>Cyprinodontiformes</taxon>
        <taxon>Goodeidae</taxon>
        <taxon>Ataeniobius</taxon>
    </lineage>
</organism>
<keyword evidence="1" id="KW-1133">Transmembrane helix</keyword>
<sequence>MQQYRWQQTDPQHHAATTILPLLYSWYIVLSLKSFTLILPNIPFVIVTKNSIFVSLDHKTLLHKTFGSLQISGKPERVRFGAGASFLISTLWMLDWFHFKQYYSYCSICQYIVIWALVIPCSFLSSGGDSLGQMVGTWTQPDISVEQ</sequence>
<keyword evidence="1" id="KW-0472">Membrane</keyword>
<keyword evidence="1" id="KW-0812">Transmembrane</keyword>
<reference evidence="2 3" key="1">
    <citation type="submission" date="2021-07" db="EMBL/GenBank/DDBJ databases">
        <authorList>
            <person name="Palmer J.M."/>
        </authorList>
    </citation>
    <scope>NUCLEOTIDE SEQUENCE [LARGE SCALE GENOMIC DNA]</scope>
    <source>
        <strain evidence="2 3">AT_MEX2019</strain>
        <tissue evidence="2">Muscle</tissue>
    </source>
</reference>
<dbReference type="Proteomes" id="UP001345963">
    <property type="component" value="Unassembled WGS sequence"/>
</dbReference>
<evidence type="ECO:0000256" key="1">
    <source>
        <dbReference type="SAM" id="Phobius"/>
    </source>
</evidence>